<feature type="non-terminal residue" evidence="9">
    <location>
        <position position="1"/>
    </location>
</feature>
<keyword evidence="4" id="KW-1134">Transmembrane beta strand</keyword>
<sequence length="400" mass="45875">LKNKISVKQSNLAEEIGEREIRSSLSGWLPQINANGSFNHNLKIPTSTIGDQNIQMGQKNNFSALFQLDQTILDPSMLQASRASKYLRTGFEQDIESEKINTVVDISKAYFDILTTEKQLDIIEENITRLKKQFGDAKARYETGMVDKTDYKRARISLNNAEADLKKTAEIRKAKYDFLKQLLNIPQSRTLELSADIETLELQVPVDTSMYLNPENRIEYRQIANIKELQKVNTQYHKWNFLPRVGAFANYQASFRDNNFGNMFSQNFPSSVLGLSINIPIFQGGKRIHELRRSELMEKQIDYDLEQIENAIHSEYSTSMANYKANLIEWTNAKENVELSEEVYETIKLQYDAGIKTYLDLMTAETDLRTSSLNYLNALYSVLASKIDVQKSLGAINIDR</sequence>
<dbReference type="GO" id="GO:0015288">
    <property type="term" value="F:porin activity"/>
    <property type="evidence" value="ECO:0007669"/>
    <property type="project" value="TreeGrafter"/>
</dbReference>
<reference evidence="9" key="1">
    <citation type="journal article" date="2021" name="PeerJ">
        <title>Extensive microbial diversity within the chicken gut microbiome revealed by metagenomics and culture.</title>
        <authorList>
            <person name="Gilroy R."/>
            <person name="Ravi A."/>
            <person name="Getino M."/>
            <person name="Pursley I."/>
            <person name="Horton D.L."/>
            <person name="Alikhan N.F."/>
            <person name="Baker D."/>
            <person name="Gharbi K."/>
            <person name="Hall N."/>
            <person name="Watson M."/>
            <person name="Adriaenssens E.M."/>
            <person name="Foster-Nyarko E."/>
            <person name="Jarju S."/>
            <person name="Secka A."/>
            <person name="Antonio M."/>
            <person name="Oren A."/>
            <person name="Chaudhuri R.R."/>
            <person name="La Ragione R."/>
            <person name="Hildebrand F."/>
            <person name="Pallen M.J."/>
        </authorList>
    </citation>
    <scope>NUCLEOTIDE SEQUENCE</scope>
    <source>
        <strain evidence="9">1719</strain>
    </source>
</reference>
<keyword evidence="8" id="KW-0175">Coiled coil</keyword>
<reference evidence="9" key="2">
    <citation type="submission" date="2021-04" db="EMBL/GenBank/DDBJ databases">
        <authorList>
            <person name="Gilroy R."/>
        </authorList>
    </citation>
    <scope>NUCLEOTIDE SEQUENCE</scope>
    <source>
        <strain evidence="9">1719</strain>
    </source>
</reference>
<dbReference type="EMBL" id="DXEZ01000049">
    <property type="protein sequence ID" value="HIX53723.1"/>
    <property type="molecule type" value="Genomic_DNA"/>
</dbReference>
<evidence type="ECO:0000256" key="1">
    <source>
        <dbReference type="ARBA" id="ARBA00004442"/>
    </source>
</evidence>
<dbReference type="GO" id="GO:1990281">
    <property type="term" value="C:efflux pump complex"/>
    <property type="evidence" value="ECO:0007669"/>
    <property type="project" value="TreeGrafter"/>
</dbReference>
<dbReference type="PANTHER" id="PTHR30026:SF20">
    <property type="entry name" value="OUTER MEMBRANE PROTEIN TOLC"/>
    <property type="match status" value="1"/>
</dbReference>
<accession>A0A9D2AXP5</accession>
<evidence type="ECO:0000256" key="8">
    <source>
        <dbReference type="SAM" id="Coils"/>
    </source>
</evidence>
<dbReference type="InterPro" id="IPR003423">
    <property type="entry name" value="OMP_efflux"/>
</dbReference>
<comment type="subcellular location">
    <subcellularLocation>
        <location evidence="1">Cell outer membrane</location>
    </subcellularLocation>
</comment>
<feature type="coiled-coil region" evidence="8">
    <location>
        <begin position="113"/>
        <end position="171"/>
    </location>
</feature>
<evidence type="ECO:0000313" key="10">
    <source>
        <dbReference type="Proteomes" id="UP000824156"/>
    </source>
</evidence>
<evidence type="ECO:0000256" key="7">
    <source>
        <dbReference type="ARBA" id="ARBA00023237"/>
    </source>
</evidence>
<dbReference type="AlphaFoldDB" id="A0A9D2AXP5"/>
<evidence type="ECO:0000313" key="9">
    <source>
        <dbReference type="EMBL" id="HIX53723.1"/>
    </source>
</evidence>
<keyword evidence="3" id="KW-0813">Transport</keyword>
<comment type="caution">
    <text evidence="9">The sequence shown here is derived from an EMBL/GenBank/DDBJ whole genome shotgun (WGS) entry which is preliminary data.</text>
</comment>
<name>A0A9D2AXP5_9SPHI</name>
<dbReference type="Pfam" id="PF02321">
    <property type="entry name" value="OEP"/>
    <property type="match status" value="2"/>
</dbReference>
<comment type="similarity">
    <text evidence="2">Belongs to the outer membrane factor (OMF) (TC 1.B.17) family.</text>
</comment>
<keyword evidence="7" id="KW-0998">Cell outer membrane</keyword>
<keyword evidence="5" id="KW-0812">Transmembrane</keyword>
<gene>
    <name evidence="9" type="ORF">H9853_01750</name>
</gene>
<evidence type="ECO:0000256" key="3">
    <source>
        <dbReference type="ARBA" id="ARBA00022448"/>
    </source>
</evidence>
<evidence type="ECO:0000256" key="2">
    <source>
        <dbReference type="ARBA" id="ARBA00007613"/>
    </source>
</evidence>
<dbReference type="PANTHER" id="PTHR30026">
    <property type="entry name" value="OUTER MEMBRANE PROTEIN TOLC"/>
    <property type="match status" value="1"/>
</dbReference>
<dbReference type="Gene3D" id="1.20.1600.10">
    <property type="entry name" value="Outer membrane efflux proteins (OEP)"/>
    <property type="match status" value="1"/>
</dbReference>
<organism evidence="9 10">
    <name type="scientific">Candidatus Sphingobacterium stercoripullorum</name>
    <dbReference type="NCBI Taxonomy" id="2838759"/>
    <lineage>
        <taxon>Bacteria</taxon>
        <taxon>Pseudomonadati</taxon>
        <taxon>Bacteroidota</taxon>
        <taxon>Sphingobacteriia</taxon>
        <taxon>Sphingobacteriales</taxon>
        <taxon>Sphingobacteriaceae</taxon>
        <taxon>Sphingobacterium</taxon>
    </lineage>
</organism>
<keyword evidence="6" id="KW-0472">Membrane</keyword>
<dbReference type="Proteomes" id="UP000824156">
    <property type="component" value="Unassembled WGS sequence"/>
</dbReference>
<dbReference type="InterPro" id="IPR051906">
    <property type="entry name" value="TolC-like"/>
</dbReference>
<evidence type="ECO:0000256" key="5">
    <source>
        <dbReference type="ARBA" id="ARBA00022692"/>
    </source>
</evidence>
<dbReference type="GO" id="GO:0015562">
    <property type="term" value="F:efflux transmembrane transporter activity"/>
    <property type="evidence" value="ECO:0007669"/>
    <property type="project" value="InterPro"/>
</dbReference>
<evidence type="ECO:0000256" key="4">
    <source>
        <dbReference type="ARBA" id="ARBA00022452"/>
    </source>
</evidence>
<dbReference type="SUPFAM" id="SSF56954">
    <property type="entry name" value="Outer membrane efflux proteins (OEP)"/>
    <property type="match status" value="1"/>
</dbReference>
<dbReference type="GO" id="GO:0009279">
    <property type="term" value="C:cell outer membrane"/>
    <property type="evidence" value="ECO:0007669"/>
    <property type="project" value="UniProtKB-SubCell"/>
</dbReference>
<proteinExistence type="inferred from homology"/>
<protein>
    <submittedName>
        <fullName evidence="9">TolC family protein</fullName>
    </submittedName>
</protein>
<evidence type="ECO:0000256" key="6">
    <source>
        <dbReference type="ARBA" id="ARBA00023136"/>
    </source>
</evidence>